<dbReference type="InterPro" id="IPR027391">
    <property type="entry name" value="Nol1_Nop2_Fmu_2"/>
</dbReference>
<feature type="binding site" evidence="7 8">
    <location>
        <position position="151"/>
    </location>
    <ligand>
        <name>S-adenosyl-L-methionine</name>
        <dbReference type="ChEBI" id="CHEBI:59789"/>
    </ligand>
</feature>
<dbReference type="PROSITE" id="PS51686">
    <property type="entry name" value="SAM_MT_RSMB_NOP"/>
    <property type="match status" value="1"/>
</dbReference>
<reference evidence="10" key="1">
    <citation type="submission" date="2021-03" db="EMBL/GenBank/DDBJ databases">
        <title>Complete Genome of Pseudoalteromonas xiamenensis STKMTI.2, a new potential marine bacterium producing anti-Vibrio compounds.</title>
        <authorList>
            <person name="Handayani D.P."/>
            <person name="Isnansetyo A."/>
            <person name="Istiqomah I."/>
            <person name="Jumina J."/>
        </authorList>
    </citation>
    <scope>NUCLEOTIDE SEQUENCE</scope>
    <source>
        <strain evidence="10">STKMTI.2</strain>
    </source>
</reference>
<feature type="active site" description="Nucleophile" evidence="7 8">
    <location>
        <position position="249"/>
    </location>
</feature>
<keyword evidence="3 7" id="KW-0489">Methyltransferase</keyword>
<gene>
    <name evidence="7 10" type="primary">rsmF</name>
    <name evidence="10" type="ORF">J5O05_02210</name>
</gene>
<dbReference type="InterPro" id="IPR031341">
    <property type="entry name" value="Methyltr_RsmF_N"/>
</dbReference>
<evidence type="ECO:0000313" key="10">
    <source>
        <dbReference type="EMBL" id="QTH71790.1"/>
    </source>
</evidence>
<dbReference type="InterPro" id="IPR011023">
    <property type="entry name" value="Nop2p"/>
</dbReference>
<evidence type="ECO:0000256" key="5">
    <source>
        <dbReference type="ARBA" id="ARBA00022691"/>
    </source>
</evidence>
<evidence type="ECO:0000313" key="11">
    <source>
        <dbReference type="Proteomes" id="UP000664904"/>
    </source>
</evidence>
<dbReference type="NCBIfam" id="TIGR00446">
    <property type="entry name" value="nop2p"/>
    <property type="match status" value="1"/>
</dbReference>
<dbReference type="GO" id="GO:0009383">
    <property type="term" value="F:rRNA (cytosine-C5-)-methyltransferase activity"/>
    <property type="evidence" value="ECO:0007669"/>
    <property type="project" value="TreeGrafter"/>
</dbReference>
<comment type="similarity">
    <text evidence="7 8">Belongs to the class I-like SAM-binding methyltransferase superfamily. RsmB/NOP family.</text>
</comment>
<keyword evidence="11" id="KW-1185">Reference proteome</keyword>
<evidence type="ECO:0000256" key="2">
    <source>
        <dbReference type="ARBA" id="ARBA00022552"/>
    </source>
</evidence>
<keyword evidence="2 7" id="KW-0698">rRNA processing</keyword>
<evidence type="ECO:0000256" key="1">
    <source>
        <dbReference type="ARBA" id="ARBA00022490"/>
    </source>
</evidence>
<dbReference type="Gene3D" id="3.10.450.720">
    <property type="match status" value="1"/>
</dbReference>
<dbReference type="AlphaFoldDB" id="A0A975DHH9"/>
<proteinExistence type="inferred from homology"/>
<dbReference type="PANTHER" id="PTHR22807:SF30">
    <property type="entry name" value="28S RRNA (CYTOSINE(4447)-C(5))-METHYLTRANSFERASE-RELATED"/>
    <property type="match status" value="1"/>
</dbReference>
<dbReference type="InterPro" id="IPR001678">
    <property type="entry name" value="MeTrfase_RsmB-F_NOP2_dom"/>
</dbReference>
<dbReference type="Pfam" id="PF01189">
    <property type="entry name" value="Methyltr_RsmB-F"/>
    <property type="match status" value="1"/>
</dbReference>
<dbReference type="GO" id="GO:0003723">
    <property type="term" value="F:RNA binding"/>
    <property type="evidence" value="ECO:0007669"/>
    <property type="project" value="UniProtKB-UniRule"/>
</dbReference>
<evidence type="ECO:0000256" key="7">
    <source>
        <dbReference type="HAMAP-Rule" id="MF_01579"/>
    </source>
</evidence>
<name>A0A975DHH9_9GAMM</name>
<evidence type="ECO:0000256" key="6">
    <source>
        <dbReference type="ARBA" id="ARBA00022884"/>
    </source>
</evidence>
<dbReference type="InterPro" id="IPR029063">
    <property type="entry name" value="SAM-dependent_MTases_sf"/>
</dbReference>
<dbReference type="Pfam" id="PF13636">
    <property type="entry name" value="Methyltranf_PUA"/>
    <property type="match status" value="1"/>
</dbReference>
<keyword evidence="4 7" id="KW-0808">Transferase</keyword>
<comment type="catalytic activity">
    <reaction evidence="7">
        <text>cytidine(1407) in 16S rRNA + S-adenosyl-L-methionine = 5-methylcytidine(1407) in 16S rRNA + S-adenosyl-L-homocysteine + H(+)</text>
        <dbReference type="Rhea" id="RHEA:42756"/>
        <dbReference type="Rhea" id="RHEA-COMP:10223"/>
        <dbReference type="Rhea" id="RHEA-COMP:10224"/>
        <dbReference type="ChEBI" id="CHEBI:15378"/>
        <dbReference type="ChEBI" id="CHEBI:57856"/>
        <dbReference type="ChEBI" id="CHEBI:59789"/>
        <dbReference type="ChEBI" id="CHEBI:74483"/>
        <dbReference type="ChEBI" id="CHEBI:82748"/>
        <dbReference type="EC" id="2.1.1.178"/>
    </reaction>
</comment>
<dbReference type="Gene3D" id="3.40.50.150">
    <property type="entry name" value="Vaccinia Virus protein VP39"/>
    <property type="match status" value="1"/>
</dbReference>
<feature type="binding site" evidence="7 8">
    <location>
        <position position="196"/>
    </location>
    <ligand>
        <name>S-adenosyl-L-methionine</name>
        <dbReference type="ChEBI" id="CHEBI:59789"/>
    </ligand>
</feature>
<dbReference type="GO" id="GO:0005737">
    <property type="term" value="C:cytoplasm"/>
    <property type="evidence" value="ECO:0007669"/>
    <property type="project" value="UniProtKB-SubCell"/>
</dbReference>
<dbReference type="RefSeq" id="WP_208843414.1">
    <property type="nucleotide sequence ID" value="NZ_CP072133.1"/>
</dbReference>
<comment type="function">
    <text evidence="7">Specifically methylates the cytosine at position 1407 (m5C1407) of 16S rRNA.</text>
</comment>
<dbReference type="InterPro" id="IPR049560">
    <property type="entry name" value="MeTrfase_RsmB-F_NOP2_cat"/>
</dbReference>
<dbReference type="InterPro" id="IPR048457">
    <property type="entry name" value="YebU_pre-PUA_dom"/>
</dbReference>
<evidence type="ECO:0000256" key="8">
    <source>
        <dbReference type="PROSITE-ProRule" id="PRU01023"/>
    </source>
</evidence>
<keyword evidence="6 7" id="KW-0694">RNA-binding</keyword>
<sequence length="480" mass="53696">MNDKLYIPNNFIEDVKSYLPSHLAIDDFIEYCKRPLRRSVRVNTLKMSVNDFKQSCLERGWTIAAIPWCEEGFWLERTAEEEQTLPIGNTDLHLSGCIYVQEASSMLPPMALREALSGNPKVVLDVAAAPGSKTTQLAALMDNQGLLIANEFSSSRVKVLAANLKRMGVVNTALSHFDGAIFGDYMSECFDEILLDAPCSGEGTVRKDEHALKNWSIESNIDIAAVQKQLIVSAFHALKPGGHLVYSTCTLTPIENQQVCQYLLDSFPGSVEIVSLHTLFEGAEKATTDEGYLHVWPQIFDSEGFFIAKFKKLERVENSNQKTKKGNFPFSPAPKKEKQFFDNLISNQFGLKSYSGNLYVRDKEVWLFPHEATELLEKIKYQRIGILVGTTHKNGIRLEHELATTFGHLATKNTYALSQSQAIEYFKGQDVTLEENTKNKGEVILTLCGAPIGLGKWQGHKIKNSLPRDLVQNGNLISWG</sequence>
<accession>A0A975DHH9</accession>
<evidence type="ECO:0000256" key="3">
    <source>
        <dbReference type="ARBA" id="ARBA00022603"/>
    </source>
</evidence>
<dbReference type="EC" id="2.1.1.178" evidence="7"/>
<dbReference type="EMBL" id="CP072133">
    <property type="protein sequence ID" value="QTH71790.1"/>
    <property type="molecule type" value="Genomic_DNA"/>
</dbReference>
<dbReference type="GO" id="GO:0070475">
    <property type="term" value="P:rRNA base methylation"/>
    <property type="evidence" value="ECO:0007669"/>
    <property type="project" value="TreeGrafter"/>
</dbReference>
<protein>
    <recommendedName>
        <fullName evidence="7">Ribosomal RNA small subunit methyltransferase F</fullName>
        <ecNumber evidence="7">2.1.1.178</ecNumber>
    </recommendedName>
    <alternativeName>
        <fullName evidence="7">16S rRNA m5C1407 methyltransferase</fullName>
    </alternativeName>
    <alternativeName>
        <fullName evidence="7">rRNA (cytosine-C(5)-)-methyltransferase RsmF</fullName>
    </alternativeName>
</protein>
<dbReference type="Pfam" id="PF17125">
    <property type="entry name" value="Methyltr_RsmF_N"/>
    <property type="match status" value="1"/>
</dbReference>
<dbReference type="InterPro" id="IPR023267">
    <property type="entry name" value="RCMT"/>
</dbReference>
<dbReference type="Pfam" id="PF21150">
    <property type="entry name" value="YebU_pre-PUA_dom"/>
    <property type="match status" value="1"/>
</dbReference>
<dbReference type="Proteomes" id="UP000664904">
    <property type="component" value="Chromosome"/>
</dbReference>
<evidence type="ECO:0000256" key="4">
    <source>
        <dbReference type="ARBA" id="ARBA00022679"/>
    </source>
</evidence>
<keyword evidence="5 7" id="KW-0949">S-adenosyl-L-methionine</keyword>
<organism evidence="10 11">
    <name type="scientific">Pseudoalteromonas xiamenensis</name>
    <dbReference type="NCBI Taxonomy" id="882626"/>
    <lineage>
        <taxon>Bacteria</taxon>
        <taxon>Pseudomonadati</taxon>
        <taxon>Pseudomonadota</taxon>
        <taxon>Gammaproteobacteria</taxon>
        <taxon>Alteromonadales</taxon>
        <taxon>Pseudoalteromonadaceae</taxon>
        <taxon>Pseudoalteromonas</taxon>
    </lineage>
</organism>
<dbReference type="PANTHER" id="PTHR22807">
    <property type="entry name" value="NOP2 YEAST -RELATED NOL1/NOP2/FMU SUN DOMAIN-CONTAINING"/>
    <property type="match status" value="1"/>
</dbReference>
<dbReference type="NCBIfam" id="NF008898">
    <property type="entry name" value="PRK11933.1"/>
    <property type="match status" value="1"/>
</dbReference>
<keyword evidence="1 7" id="KW-0963">Cytoplasm</keyword>
<dbReference type="PRINTS" id="PR02008">
    <property type="entry name" value="RCMTFAMILY"/>
</dbReference>
<feature type="binding site" evidence="7 8">
    <location>
        <begin position="127"/>
        <end position="133"/>
    </location>
    <ligand>
        <name>S-adenosyl-L-methionine</name>
        <dbReference type="ChEBI" id="CHEBI:59789"/>
    </ligand>
</feature>
<evidence type="ECO:0000259" key="9">
    <source>
        <dbReference type="PROSITE" id="PS51686"/>
    </source>
</evidence>
<feature type="domain" description="SAM-dependent MTase RsmB/NOP-type" evidence="9">
    <location>
        <begin position="28"/>
        <end position="313"/>
    </location>
</feature>
<dbReference type="InterPro" id="IPR023545">
    <property type="entry name" value="rRNA_ssu_MeTfrase_F"/>
</dbReference>
<dbReference type="SUPFAM" id="SSF53335">
    <property type="entry name" value="S-adenosyl-L-methionine-dependent methyltransferases"/>
    <property type="match status" value="1"/>
</dbReference>
<dbReference type="HAMAP" id="MF_01579">
    <property type="entry name" value="16SrRNA_methyltr_F"/>
    <property type="match status" value="1"/>
</dbReference>
<dbReference type="KEGG" id="pxi:J5O05_02210"/>
<comment type="subcellular location">
    <subcellularLocation>
        <location evidence="7">Cytoplasm</location>
    </subcellularLocation>
</comment>
<feature type="binding site" evidence="7 8">
    <location>
        <position position="178"/>
    </location>
    <ligand>
        <name>S-adenosyl-L-methionine</name>
        <dbReference type="ChEBI" id="CHEBI:59789"/>
    </ligand>
</feature>